<dbReference type="GO" id="GO:0006265">
    <property type="term" value="P:DNA topological change"/>
    <property type="evidence" value="ECO:0007669"/>
    <property type="project" value="InterPro"/>
</dbReference>
<dbReference type="PROSITE" id="PS50880">
    <property type="entry name" value="TOPRIM"/>
    <property type="match status" value="1"/>
</dbReference>
<evidence type="ECO:0000313" key="3">
    <source>
        <dbReference type="Proteomes" id="UP000533476"/>
    </source>
</evidence>
<dbReference type="AlphaFoldDB" id="A0A7Y0L7S9"/>
<reference evidence="2 3" key="1">
    <citation type="submission" date="2020-04" db="EMBL/GenBank/DDBJ databases">
        <authorList>
            <person name="Zhang R."/>
            <person name="Schippers A."/>
        </authorList>
    </citation>
    <scope>NUCLEOTIDE SEQUENCE [LARGE SCALE GENOMIC DNA]</scope>
    <source>
        <strain evidence="2 3">DSM 109850</strain>
    </source>
</reference>
<dbReference type="SMART" id="SM00493">
    <property type="entry name" value="TOPRIM"/>
    <property type="match status" value="1"/>
</dbReference>
<comment type="caution">
    <text evidence="2">The sequence shown here is derived from an EMBL/GenBank/DDBJ whole genome shotgun (WGS) entry which is preliminary data.</text>
</comment>
<dbReference type="CDD" id="cd03362">
    <property type="entry name" value="TOPRIM_TopoIA_TopoIII"/>
    <property type="match status" value="1"/>
</dbReference>
<dbReference type="EMBL" id="JABBVZ010000125">
    <property type="protein sequence ID" value="NMP24583.1"/>
    <property type="molecule type" value="Genomic_DNA"/>
</dbReference>
<dbReference type="SUPFAM" id="SSF56712">
    <property type="entry name" value="Prokaryotic type I DNA topoisomerase"/>
    <property type="match status" value="1"/>
</dbReference>
<dbReference type="GO" id="GO:0003677">
    <property type="term" value="F:DNA binding"/>
    <property type="evidence" value="ECO:0007669"/>
    <property type="project" value="InterPro"/>
</dbReference>
<dbReference type="GO" id="GO:0003917">
    <property type="term" value="F:DNA topoisomerase type I (single strand cut, ATP-independent) activity"/>
    <property type="evidence" value="ECO:0007669"/>
    <property type="project" value="InterPro"/>
</dbReference>
<protein>
    <recommendedName>
        <fullName evidence="1">Toprim domain-containing protein</fullName>
    </recommendedName>
</protein>
<dbReference type="GO" id="GO:0006310">
    <property type="term" value="P:DNA recombination"/>
    <property type="evidence" value="ECO:0007669"/>
    <property type="project" value="TreeGrafter"/>
</dbReference>
<evidence type="ECO:0000259" key="1">
    <source>
        <dbReference type="PROSITE" id="PS50880"/>
    </source>
</evidence>
<dbReference type="InterPro" id="IPR000380">
    <property type="entry name" value="Topo_IA"/>
</dbReference>
<dbReference type="Proteomes" id="UP000533476">
    <property type="component" value="Unassembled WGS sequence"/>
</dbReference>
<dbReference type="Gene3D" id="3.40.50.140">
    <property type="match status" value="1"/>
</dbReference>
<dbReference type="InterPro" id="IPR023405">
    <property type="entry name" value="Topo_IA_core_domain"/>
</dbReference>
<dbReference type="PANTHER" id="PTHR11390:SF21">
    <property type="entry name" value="DNA TOPOISOMERASE 3-ALPHA"/>
    <property type="match status" value="1"/>
</dbReference>
<feature type="domain" description="Toprim" evidence="1">
    <location>
        <begin position="1"/>
        <end position="114"/>
    </location>
</feature>
<organism evidence="2 3">
    <name type="scientific">Sulfobacillus harzensis</name>
    <dbReference type="NCBI Taxonomy" id="2729629"/>
    <lineage>
        <taxon>Bacteria</taxon>
        <taxon>Bacillati</taxon>
        <taxon>Bacillota</taxon>
        <taxon>Clostridia</taxon>
        <taxon>Eubacteriales</taxon>
        <taxon>Clostridiales Family XVII. Incertae Sedis</taxon>
        <taxon>Sulfobacillus</taxon>
    </lineage>
</organism>
<dbReference type="PANTHER" id="PTHR11390">
    <property type="entry name" value="PROKARYOTIC DNA TOPOISOMERASE"/>
    <property type="match status" value="1"/>
</dbReference>
<accession>A0A7Y0L7S9</accession>
<dbReference type="InterPro" id="IPR006171">
    <property type="entry name" value="TOPRIM_dom"/>
</dbReference>
<sequence length="114" mass="12774">MRVIIAEKPSVALDIARVLGTPKKQDGYVSVGEDVVTWAYGHLGTLAAPEAYQPAWKRWSWDTLPMLPEAFQVVPITKTRAHLQLVKKLLRSCDRIVAATDADREGEQTIPKHR</sequence>
<dbReference type="Pfam" id="PF01751">
    <property type="entry name" value="Toprim"/>
    <property type="match status" value="1"/>
</dbReference>
<name>A0A7Y0L7S9_9FIRM</name>
<dbReference type="GO" id="GO:0043597">
    <property type="term" value="C:cytoplasmic replication fork"/>
    <property type="evidence" value="ECO:0007669"/>
    <property type="project" value="TreeGrafter"/>
</dbReference>
<dbReference type="InterPro" id="IPR034144">
    <property type="entry name" value="TOPRIM_TopoIII"/>
</dbReference>
<gene>
    <name evidence="2" type="ORF">HIJ39_19915</name>
</gene>
<dbReference type="RefSeq" id="WP_169102792.1">
    <property type="nucleotide sequence ID" value="NZ_JABBVZ010000125.1"/>
</dbReference>
<dbReference type="GO" id="GO:0006281">
    <property type="term" value="P:DNA repair"/>
    <property type="evidence" value="ECO:0007669"/>
    <property type="project" value="TreeGrafter"/>
</dbReference>
<proteinExistence type="predicted"/>
<evidence type="ECO:0000313" key="2">
    <source>
        <dbReference type="EMBL" id="NMP24583.1"/>
    </source>
</evidence>
<keyword evidence="3" id="KW-1185">Reference proteome</keyword>